<feature type="region of interest" description="Disordered" evidence="14">
    <location>
        <begin position="1515"/>
        <end position="1552"/>
    </location>
</feature>
<keyword evidence="10 15" id="KW-0472">Membrane</keyword>
<keyword evidence="19" id="KW-1185">Reference proteome</keyword>
<dbReference type="Pfam" id="PF03155">
    <property type="entry name" value="Alg6_Alg8"/>
    <property type="match status" value="1"/>
</dbReference>
<dbReference type="UniPathway" id="UPA00378"/>
<evidence type="ECO:0000256" key="8">
    <source>
        <dbReference type="ARBA" id="ARBA00022824"/>
    </source>
</evidence>
<dbReference type="EMBL" id="MU004186">
    <property type="protein sequence ID" value="KAF2497938.1"/>
    <property type="molecule type" value="Genomic_DNA"/>
</dbReference>
<accession>A0A6A6QZL9</accession>
<comment type="pathway">
    <text evidence="3">Protein modification; protein glycosylation.</text>
</comment>
<feature type="transmembrane region" description="Helical" evidence="15">
    <location>
        <begin position="444"/>
        <end position="465"/>
    </location>
</feature>
<dbReference type="Proteomes" id="UP000799750">
    <property type="component" value="Unassembled WGS sequence"/>
</dbReference>
<dbReference type="Pfam" id="PF15613">
    <property type="entry name" value="WSD"/>
    <property type="match status" value="1"/>
</dbReference>
<organism evidence="18 19">
    <name type="scientific">Lophium mytilinum</name>
    <dbReference type="NCBI Taxonomy" id="390894"/>
    <lineage>
        <taxon>Eukaryota</taxon>
        <taxon>Fungi</taxon>
        <taxon>Dikarya</taxon>
        <taxon>Ascomycota</taxon>
        <taxon>Pezizomycotina</taxon>
        <taxon>Dothideomycetes</taxon>
        <taxon>Pleosporomycetidae</taxon>
        <taxon>Mytilinidiales</taxon>
        <taxon>Mytilinidiaceae</taxon>
        <taxon>Lophium</taxon>
    </lineage>
</organism>
<dbReference type="InterPro" id="IPR028941">
    <property type="entry name" value="WHIM2_dom"/>
</dbReference>
<evidence type="ECO:0000256" key="9">
    <source>
        <dbReference type="ARBA" id="ARBA00022989"/>
    </source>
</evidence>
<dbReference type="PROSITE" id="PS50827">
    <property type="entry name" value="DDT"/>
    <property type="match status" value="1"/>
</dbReference>
<evidence type="ECO:0000256" key="5">
    <source>
        <dbReference type="ARBA" id="ARBA00022676"/>
    </source>
</evidence>
<evidence type="ECO:0000256" key="3">
    <source>
        <dbReference type="ARBA" id="ARBA00004922"/>
    </source>
</evidence>
<dbReference type="InterPro" id="IPR013136">
    <property type="entry name" value="WSTF_Acf1_Cbp146"/>
</dbReference>
<dbReference type="GO" id="GO:0031509">
    <property type="term" value="P:subtelomeric heterochromatin formation"/>
    <property type="evidence" value="ECO:0007669"/>
    <property type="project" value="TreeGrafter"/>
</dbReference>
<evidence type="ECO:0000313" key="18">
    <source>
        <dbReference type="EMBL" id="KAF2497938.1"/>
    </source>
</evidence>
<gene>
    <name evidence="18" type="ORF">BU16DRAFT_559660</name>
</gene>
<evidence type="ECO:0000256" key="4">
    <source>
        <dbReference type="ARBA" id="ARBA00008715"/>
    </source>
</evidence>
<evidence type="ECO:0000256" key="2">
    <source>
        <dbReference type="ARBA" id="ARBA00004477"/>
    </source>
</evidence>
<feature type="compositionally biased region" description="Polar residues" evidence="14">
    <location>
        <begin position="1543"/>
        <end position="1552"/>
    </location>
</feature>
<feature type="compositionally biased region" description="Basic and acidic residues" evidence="14">
    <location>
        <begin position="1271"/>
        <end position="1295"/>
    </location>
</feature>
<dbReference type="GO" id="GO:0016758">
    <property type="term" value="F:hexosyltransferase activity"/>
    <property type="evidence" value="ECO:0007669"/>
    <property type="project" value="InterPro"/>
</dbReference>
<comment type="subcellular location">
    <subcellularLocation>
        <location evidence="2">Endoplasmic reticulum membrane</location>
        <topology evidence="2">Multi-pass membrane protein</topology>
    </subcellularLocation>
    <subcellularLocation>
        <location evidence="1 12">Nucleus</location>
    </subcellularLocation>
</comment>
<evidence type="ECO:0000256" key="15">
    <source>
        <dbReference type="SAM" id="Phobius"/>
    </source>
</evidence>
<feature type="transmembrane region" description="Helical" evidence="15">
    <location>
        <begin position="126"/>
        <end position="143"/>
    </location>
</feature>
<dbReference type="OrthoDB" id="1689333at2759"/>
<keyword evidence="11 12" id="KW-0539">Nucleus</keyword>
<feature type="compositionally biased region" description="Acidic residues" evidence="14">
    <location>
        <begin position="1240"/>
        <end position="1252"/>
    </location>
</feature>
<evidence type="ECO:0000256" key="6">
    <source>
        <dbReference type="ARBA" id="ARBA00022679"/>
    </source>
</evidence>
<feature type="region of interest" description="Disordered" evidence="14">
    <location>
        <begin position="1020"/>
        <end position="1057"/>
    </location>
</feature>
<name>A0A6A6QZL9_9PEZI</name>
<feature type="domain" description="DDT" evidence="16">
    <location>
        <begin position="948"/>
        <end position="1011"/>
    </location>
</feature>
<feature type="region of interest" description="Disordered" evidence="14">
    <location>
        <begin position="1468"/>
        <end position="1498"/>
    </location>
</feature>
<feature type="transmembrane region" description="Helical" evidence="15">
    <location>
        <begin position="98"/>
        <end position="119"/>
    </location>
</feature>
<feature type="domain" description="WAC" evidence="17">
    <location>
        <begin position="543"/>
        <end position="647"/>
    </location>
</feature>
<evidence type="ECO:0000313" key="19">
    <source>
        <dbReference type="Proteomes" id="UP000799750"/>
    </source>
</evidence>
<feature type="transmembrane region" description="Helical" evidence="15">
    <location>
        <begin position="340"/>
        <end position="360"/>
    </location>
</feature>
<evidence type="ECO:0000256" key="12">
    <source>
        <dbReference type="PROSITE-ProRule" id="PRU00475"/>
    </source>
</evidence>
<feature type="transmembrane region" description="Helical" evidence="15">
    <location>
        <begin position="178"/>
        <end position="199"/>
    </location>
</feature>
<feature type="coiled-coil region" evidence="13">
    <location>
        <begin position="1140"/>
        <end position="1196"/>
    </location>
</feature>
<reference evidence="18" key="1">
    <citation type="journal article" date="2020" name="Stud. Mycol.">
        <title>101 Dothideomycetes genomes: a test case for predicting lifestyles and emergence of pathogens.</title>
        <authorList>
            <person name="Haridas S."/>
            <person name="Albert R."/>
            <person name="Binder M."/>
            <person name="Bloem J."/>
            <person name="Labutti K."/>
            <person name="Salamov A."/>
            <person name="Andreopoulos B."/>
            <person name="Baker S."/>
            <person name="Barry K."/>
            <person name="Bills G."/>
            <person name="Bluhm B."/>
            <person name="Cannon C."/>
            <person name="Castanera R."/>
            <person name="Culley D."/>
            <person name="Daum C."/>
            <person name="Ezra D."/>
            <person name="Gonzalez J."/>
            <person name="Henrissat B."/>
            <person name="Kuo A."/>
            <person name="Liang C."/>
            <person name="Lipzen A."/>
            <person name="Lutzoni F."/>
            <person name="Magnuson J."/>
            <person name="Mondo S."/>
            <person name="Nolan M."/>
            <person name="Ohm R."/>
            <person name="Pangilinan J."/>
            <person name="Park H.-J."/>
            <person name="Ramirez L."/>
            <person name="Alfaro M."/>
            <person name="Sun H."/>
            <person name="Tritt A."/>
            <person name="Yoshinaga Y."/>
            <person name="Zwiers L.-H."/>
            <person name="Turgeon B."/>
            <person name="Goodwin S."/>
            <person name="Spatafora J."/>
            <person name="Crous P."/>
            <person name="Grigoriev I."/>
        </authorList>
    </citation>
    <scope>NUCLEOTIDE SEQUENCE</scope>
    <source>
        <strain evidence="18">CBS 269.34</strain>
    </source>
</reference>
<evidence type="ECO:0000259" key="17">
    <source>
        <dbReference type="PROSITE" id="PS51136"/>
    </source>
</evidence>
<evidence type="ECO:0000256" key="1">
    <source>
        <dbReference type="ARBA" id="ARBA00004123"/>
    </source>
</evidence>
<feature type="compositionally biased region" description="Basic and acidic residues" evidence="14">
    <location>
        <begin position="1515"/>
        <end position="1524"/>
    </location>
</feature>
<dbReference type="Pfam" id="PF10537">
    <property type="entry name" value="WAC_Acf1_DNA_bd"/>
    <property type="match status" value="1"/>
</dbReference>
<dbReference type="PANTHER" id="PTHR32075:SF6">
    <property type="entry name" value="ISWI CHROMATIN-REMODELING COMPLEX SUBUNIT YPL216W-RELATED"/>
    <property type="match status" value="1"/>
</dbReference>
<feature type="transmembrane region" description="Helical" evidence="15">
    <location>
        <begin position="406"/>
        <end position="424"/>
    </location>
</feature>
<keyword evidence="6" id="KW-0808">Transferase</keyword>
<feature type="compositionally biased region" description="Basic residues" evidence="14">
    <location>
        <begin position="1258"/>
        <end position="1270"/>
    </location>
</feature>
<evidence type="ECO:0000259" key="16">
    <source>
        <dbReference type="PROSITE" id="PS50827"/>
    </source>
</evidence>
<dbReference type="PANTHER" id="PTHR32075">
    <property type="entry name" value="ISWI CHROMATIN-REMODELING COMPLEX SUBUNIT YPL216W-RELATED"/>
    <property type="match status" value="1"/>
</dbReference>
<dbReference type="GO" id="GO:0000785">
    <property type="term" value="C:chromatin"/>
    <property type="evidence" value="ECO:0007669"/>
    <property type="project" value="UniProtKB-ARBA"/>
</dbReference>
<dbReference type="GO" id="GO:0000781">
    <property type="term" value="C:chromosome, telomeric region"/>
    <property type="evidence" value="ECO:0007669"/>
    <property type="project" value="GOC"/>
</dbReference>
<evidence type="ECO:0000256" key="11">
    <source>
        <dbReference type="ARBA" id="ARBA00023242"/>
    </source>
</evidence>
<feature type="transmembrane region" description="Helical" evidence="15">
    <location>
        <begin position="219"/>
        <end position="240"/>
    </location>
</feature>
<protein>
    <submittedName>
        <fullName evidence="18">Uncharacterized protein</fullName>
    </submittedName>
</protein>
<feature type="region of interest" description="Disordered" evidence="14">
    <location>
        <begin position="1211"/>
        <end position="1295"/>
    </location>
</feature>
<dbReference type="InterPro" id="IPR018501">
    <property type="entry name" value="DDT_dom"/>
</dbReference>
<dbReference type="PROSITE" id="PS51136">
    <property type="entry name" value="WAC"/>
    <property type="match status" value="1"/>
</dbReference>
<keyword evidence="7 15" id="KW-0812">Transmembrane</keyword>
<keyword evidence="9 15" id="KW-1133">Transmembrane helix</keyword>
<keyword evidence="13" id="KW-0175">Coiled coil</keyword>
<sequence>MADLYPSIAQCAVVATALKILLFPAYKSTDFEVHRNWLAITNSLPPQEWYYEKTSEWTLDYPPFFAYFEWILSQGARFVEPHLLVVKNLNYASWQTVYFQRATVILTELVLVYALHLYVKGSNSKRTAHAAALSILLSPGLLIIDHIHFQYNGFLYGILVLSLVLARDRSTLLPSGLLFAALLCLKHIYLYLAPAYFVYLLRAYCLSSESIFRIRFGNALKLGVGISTIFAAAFGPFVYWGQTAQVLSRLFPFSRGLCHAYWAPNIWAMYSFTDRVLIYVAPYLGLGVDSSAVNSVTRGLVGDTSFAVLPDVPPQVTFFLTVFFQVIFLIKLFLKPTWETFVGAVTLCGYASFLFGWHVHEKAILLVIIPFSLIALKDRRYLGAFRPLAVAGHVSLFPLIFTVAEFPVKTVYTIFWLVLFLLSFDRLAPASSHARVFLLDRFTLLYVAVAIPLIVYCSLIHPIVFGQNKPIVFHAATSNPRSFRRTLQQALDLPGGRYATPDSRSSTWYQEAPHESNSLIAMVHYKRKPVKPLPEPPFLDDHTEVWCIEQTQEVFVDYEKYLARHRKFTCNATGHSGLTFFEALESEMDTVKEIDSFFPEALRSRMLHYVQFQRTSRMDDLVNIVFERFREDYMVGDRVVVEEHGSRLHGQIRDITDPNPSGKFNDGTSDSSKPILYYISLNTSTDEITKLGCKEFSRDRNYYSKLLLKSFLRNAVSRENWAGAPWLVKEKLATQYGIDTQVPETKTRESVMAAKKAANAANANAASMPPPEHQTRPVEHGGTFFNFLASQNQAQIQNHQHWGADPNRPMLKPQKQTSIEGFARQQQFQMPPHLPGRLAQFQPMQGQNGVPNGLPNGLPNNFHHLQPGNGLPINLPFQNQFMQYQVLRPTAPPTHHPTPPAPPPIKYPIEDLDVRSRPDALPRPQLKFFTDDVPAGVDPPENKTGILMKSIGPLLCTWETLNVHETVFHLDSFTFDDFVEAMQYVPDPDDCELFVEVHCAILSQLIDEKGNVLVALPNIEGSQDGSGDGEESSLLSSPEPEVEEKPPARTTRSSLAKSEAAALAKRSPSVTAEPKLVHKAAEFLNDYDWIDRCASRDYVNGGWESMMVGLIYNVSFIPQQKDVCEEILTKLVPVAEEPTIENVKQQYDNLDVNLRAAALEIACMLSVRTVNFRAELAKAAEEMTKIRKQKIEYQRDKKVLVDDLQKLDQDRKMKLPANMPVSPVPELNGSPDVTMTGTEEPSEVAEAESSAEEEPKRGSRKTRHTKSLKRKREEDEAKKEKAKKDKIEAAKNKQSAEWRELLESIEAKKQEIKLCEDSIEEQDNDLRETSVQRSKYLGKDRFMNRYYWFERNGMPYGGLPHSSTSNYGYANGRLWVQGPDRTEMEPLTSEPMVSKDKEILGVTVPERRVKEEGVTRLEDSTQWGYYDDPEAVDKLMAWLDERGQREKALRKDLQIFRDPIIEHMVKMKDHLSHSDDTKVEEDDSPKRSTRRRNSETDVVVPSCCKWTNNIMREDFGYSHSEQGKPKPKKKGVATKVKAKSKPTTRQGTRYGK</sequence>
<keyword evidence="5" id="KW-0328">Glycosyltransferase</keyword>
<feature type="compositionally biased region" description="Basic residues" evidence="14">
    <location>
        <begin position="1525"/>
        <end position="1542"/>
    </location>
</feature>
<evidence type="ECO:0000256" key="14">
    <source>
        <dbReference type="SAM" id="MobiDB-lite"/>
    </source>
</evidence>
<dbReference type="InterPro" id="IPR004856">
    <property type="entry name" value="Glyco_trans_ALG6/ALG8"/>
</dbReference>
<comment type="similarity">
    <text evidence="4">Belongs to the ALG6/ALG8 glucosyltransferase family.</text>
</comment>
<keyword evidence="8" id="KW-0256">Endoplasmic reticulum</keyword>
<feature type="compositionally biased region" description="Basic and acidic residues" evidence="14">
    <location>
        <begin position="1468"/>
        <end position="1477"/>
    </location>
</feature>
<evidence type="ECO:0000256" key="10">
    <source>
        <dbReference type="ARBA" id="ARBA00023136"/>
    </source>
</evidence>
<evidence type="ECO:0000256" key="7">
    <source>
        <dbReference type="ARBA" id="ARBA00022692"/>
    </source>
</evidence>
<dbReference type="Pfam" id="PF02791">
    <property type="entry name" value="DDT"/>
    <property type="match status" value="1"/>
</dbReference>
<proteinExistence type="inferred from homology"/>
<evidence type="ECO:0000256" key="13">
    <source>
        <dbReference type="SAM" id="Coils"/>
    </source>
</evidence>
<dbReference type="GO" id="GO:0005634">
    <property type="term" value="C:nucleus"/>
    <property type="evidence" value="ECO:0007669"/>
    <property type="project" value="UniProtKB-SubCell"/>
</dbReference>
<dbReference type="GO" id="GO:0005789">
    <property type="term" value="C:endoplasmic reticulum membrane"/>
    <property type="evidence" value="ECO:0007669"/>
    <property type="project" value="UniProtKB-SubCell"/>
</dbReference>
<feature type="transmembrane region" description="Helical" evidence="15">
    <location>
        <begin position="316"/>
        <end position="334"/>
    </location>
</feature>